<dbReference type="RefSeq" id="WP_141782073.1">
    <property type="nucleotide sequence ID" value="NZ_VFOV01000001.1"/>
</dbReference>
<organism evidence="1 2">
    <name type="scientific">Nocardioides albertanoniae</name>
    <dbReference type="NCBI Taxonomy" id="1175486"/>
    <lineage>
        <taxon>Bacteria</taxon>
        <taxon>Bacillati</taxon>
        <taxon>Actinomycetota</taxon>
        <taxon>Actinomycetes</taxon>
        <taxon>Propionibacteriales</taxon>
        <taxon>Nocardioidaceae</taxon>
        <taxon>Nocardioides</taxon>
    </lineage>
</organism>
<evidence type="ECO:0000313" key="1">
    <source>
        <dbReference type="EMBL" id="TQL70294.1"/>
    </source>
</evidence>
<dbReference type="OrthoDB" id="6957847at2"/>
<dbReference type="Proteomes" id="UP000320209">
    <property type="component" value="Unassembled WGS sequence"/>
</dbReference>
<dbReference type="AlphaFoldDB" id="A0A543ACJ2"/>
<name>A0A543ACJ2_9ACTN</name>
<dbReference type="SUPFAM" id="SSF160424">
    <property type="entry name" value="BH3703-like"/>
    <property type="match status" value="1"/>
</dbReference>
<comment type="caution">
    <text evidence="1">The sequence shown here is derived from an EMBL/GenBank/DDBJ whole genome shotgun (WGS) entry which is preliminary data.</text>
</comment>
<sequence length="144" mass="16338">MNRQAVLISEISALLPTEVTGPWRKLTFSCRILSMLSEHELIVERTDGTIDESEGVPFAVDDLLSELRKVMYVPGAGTWMSAQWTITDLGDDHADARTTFNYDDEPRWSMPVRAFNYAIDVRDFPRDSQSIPGWLSERLDEASV</sequence>
<dbReference type="InterPro" id="IPR036170">
    <property type="entry name" value="YezG-like_sf"/>
</dbReference>
<gene>
    <name evidence="1" type="ORF">FB381_4224</name>
</gene>
<evidence type="ECO:0008006" key="3">
    <source>
        <dbReference type="Google" id="ProtNLM"/>
    </source>
</evidence>
<proteinExistence type="predicted"/>
<dbReference type="EMBL" id="VFOV01000001">
    <property type="protein sequence ID" value="TQL70294.1"/>
    <property type="molecule type" value="Genomic_DNA"/>
</dbReference>
<evidence type="ECO:0000313" key="2">
    <source>
        <dbReference type="Proteomes" id="UP000320209"/>
    </source>
</evidence>
<keyword evidence="2" id="KW-1185">Reference proteome</keyword>
<protein>
    <recommendedName>
        <fullName evidence="3">Agglutinin cell wall attachment protein</fullName>
    </recommendedName>
</protein>
<accession>A0A543ACJ2</accession>
<reference evidence="1 2" key="1">
    <citation type="submission" date="2019-06" db="EMBL/GenBank/DDBJ databases">
        <title>Sequencing the genomes of 1000 actinobacteria strains.</title>
        <authorList>
            <person name="Klenk H.-P."/>
        </authorList>
    </citation>
    <scope>NUCLEOTIDE SEQUENCE [LARGE SCALE GENOMIC DNA]</scope>
    <source>
        <strain evidence="1 2">DSM 25218</strain>
    </source>
</reference>